<sequence length="167" mass="18640">MTSSTNAPSPNPHHENRSVLRKLWSQWRAENSRSSGSKLSSVQPTREFVTGIAQIEKEVAELFKSHREAKDLALRATREAARFYEAVKNLDAPGGNQPEAMAKLESFQDQMSKFQTQADALPDLNIPNGKETTKVALKRILNALYKHACNSLWGKEPPILGDVDEII</sequence>
<reference evidence="1 2" key="1">
    <citation type="journal article" date="2016" name="Mol. Biol. Evol.">
        <title>Comparative Genomics of Early-Diverging Mushroom-Forming Fungi Provides Insights into the Origins of Lignocellulose Decay Capabilities.</title>
        <authorList>
            <person name="Nagy L.G."/>
            <person name="Riley R."/>
            <person name="Tritt A."/>
            <person name="Adam C."/>
            <person name="Daum C."/>
            <person name="Floudas D."/>
            <person name="Sun H."/>
            <person name="Yadav J.S."/>
            <person name="Pangilinan J."/>
            <person name="Larsson K.H."/>
            <person name="Matsuura K."/>
            <person name="Barry K."/>
            <person name="Labutti K."/>
            <person name="Kuo R."/>
            <person name="Ohm R.A."/>
            <person name="Bhattacharya S.S."/>
            <person name="Shirouzu T."/>
            <person name="Yoshinaga Y."/>
            <person name="Martin F.M."/>
            <person name="Grigoriev I.V."/>
            <person name="Hibbett D.S."/>
        </authorList>
    </citation>
    <scope>NUCLEOTIDE SEQUENCE [LARGE SCALE GENOMIC DNA]</scope>
    <source>
        <strain evidence="1 2">HHB12029</strain>
    </source>
</reference>
<evidence type="ECO:0000313" key="1">
    <source>
        <dbReference type="EMBL" id="KZV90180.1"/>
    </source>
</evidence>
<gene>
    <name evidence="1" type="ORF">EXIGLDRAFT_720653</name>
</gene>
<proteinExistence type="predicted"/>
<organism evidence="1 2">
    <name type="scientific">Exidia glandulosa HHB12029</name>
    <dbReference type="NCBI Taxonomy" id="1314781"/>
    <lineage>
        <taxon>Eukaryota</taxon>
        <taxon>Fungi</taxon>
        <taxon>Dikarya</taxon>
        <taxon>Basidiomycota</taxon>
        <taxon>Agaricomycotina</taxon>
        <taxon>Agaricomycetes</taxon>
        <taxon>Auriculariales</taxon>
        <taxon>Exidiaceae</taxon>
        <taxon>Exidia</taxon>
    </lineage>
</organism>
<evidence type="ECO:0000313" key="2">
    <source>
        <dbReference type="Proteomes" id="UP000077266"/>
    </source>
</evidence>
<accession>A0A165G9C6</accession>
<name>A0A165G9C6_EXIGL</name>
<dbReference type="AlphaFoldDB" id="A0A165G9C6"/>
<protein>
    <submittedName>
        <fullName evidence="1">Uncharacterized protein</fullName>
    </submittedName>
</protein>
<dbReference type="InParanoid" id="A0A165G9C6"/>
<dbReference type="Proteomes" id="UP000077266">
    <property type="component" value="Unassembled WGS sequence"/>
</dbReference>
<dbReference type="EMBL" id="KV426055">
    <property type="protein sequence ID" value="KZV90180.1"/>
    <property type="molecule type" value="Genomic_DNA"/>
</dbReference>
<keyword evidence="2" id="KW-1185">Reference proteome</keyword>